<comment type="caution">
    <text evidence="1">The sequence shown here is derived from an EMBL/GenBank/DDBJ whole genome shotgun (WGS) entry which is preliminary data.</text>
</comment>
<dbReference type="Pfam" id="PF26595">
    <property type="entry name" value="A_ENA"/>
    <property type="match status" value="1"/>
</dbReference>
<keyword evidence="2" id="KW-1185">Reference proteome</keyword>
<dbReference type="InterPro" id="IPR058705">
    <property type="entry name" value="A_ENA"/>
</dbReference>
<dbReference type="EMBL" id="JAKVPQ010000003">
    <property type="protein sequence ID" value="MCH4284660.1"/>
    <property type="molecule type" value="Genomic_DNA"/>
</dbReference>
<organism evidence="1 2">
    <name type="scientific">Amedibacillus hominis</name>
    <dbReference type="NCBI Taxonomy" id="2897776"/>
    <lineage>
        <taxon>Bacteria</taxon>
        <taxon>Bacillati</taxon>
        <taxon>Bacillota</taxon>
        <taxon>Erysipelotrichia</taxon>
        <taxon>Erysipelotrichales</taxon>
        <taxon>Erysipelotrichaceae</taxon>
        <taxon>Amedibacillus</taxon>
    </lineage>
</organism>
<sequence length="105" mass="11560">MGMPVITPGDRTGEQAITDLIESIAMQERALSHILNAESEKMQTVINMEGVTAQQLLQLNRSVEQMVNTATRLETILQTKLELVDMIDATCFDEVGVDGNGNNIR</sequence>
<protein>
    <submittedName>
        <fullName evidence="1">Uncharacterized protein</fullName>
    </submittedName>
</protein>
<reference evidence="1 2" key="1">
    <citation type="submission" date="2022-02" db="EMBL/GenBank/DDBJ databases">
        <title>Genome of Erysipelotrichaceae sp. nov. NSJ-176 isolated from human feces.</title>
        <authorList>
            <person name="Abdugheni R."/>
        </authorList>
    </citation>
    <scope>NUCLEOTIDE SEQUENCE [LARGE SCALE GENOMIC DNA]</scope>
    <source>
        <strain evidence="1 2">NSJ-176</strain>
    </source>
</reference>
<gene>
    <name evidence="1" type="ORF">LQE99_05885</name>
</gene>
<name>A0ABS9R4T0_9FIRM</name>
<accession>A0ABS9R4T0</accession>
<evidence type="ECO:0000313" key="2">
    <source>
        <dbReference type="Proteomes" id="UP001202402"/>
    </source>
</evidence>
<dbReference type="RefSeq" id="WP_233509537.1">
    <property type="nucleotide sequence ID" value="NZ_JAKVPQ010000003.1"/>
</dbReference>
<dbReference type="Proteomes" id="UP001202402">
    <property type="component" value="Unassembled WGS sequence"/>
</dbReference>
<proteinExistence type="predicted"/>
<evidence type="ECO:0000313" key="1">
    <source>
        <dbReference type="EMBL" id="MCH4284660.1"/>
    </source>
</evidence>